<dbReference type="PANTHER" id="PTHR47506:SF7">
    <property type="entry name" value="TRANSCRIPTIONAL REGULATORY PROTEIN"/>
    <property type="match status" value="1"/>
</dbReference>
<dbReference type="InterPro" id="IPR036271">
    <property type="entry name" value="Tet_transcr_reg_TetR-rel_C_sf"/>
</dbReference>
<sequence>MRMSRAEAAENRKKVVQTASELFREQGYDGIGIAGLMAAAGLTHGGFYKKFASKEALITEATAAGLAENAVAWQTVLDRAGDEPLADFSRWYLSEDHITHRDKGCTYATLACEAPRHGPDLRQAFEDGLKTSVDQLSGASGMSQAEAIREMSRLIGALILARAVEDPALAEQIVSANLERKTQR</sequence>
<keyword evidence="7" id="KW-1185">Reference proteome</keyword>
<dbReference type="STRING" id="588602.SAMN04487991_1057"/>
<dbReference type="EMBL" id="FORH01000001">
    <property type="protein sequence ID" value="SFI84957.1"/>
    <property type="molecule type" value="Genomic_DNA"/>
</dbReference>
<proteinExistence type="predicted"/>
<dbReference type="Gene3D" id="1.10.357.10">
    <property type="entry name" value="Tetracycline Repressor, domain 2"/>
    <property type="match status" value="1"/>
</dbReference>
<protein>
    <submittedName>
        <fullName evidence="6">Transcriptional regulator, TetR family</fullName>
    </submittedName>
</protein>
<dbReference type="Gene3D" id="1.10.10.60">
    <property type="entry name" value="Homeodomain-like"/>
    <property type="match status" value="1"/>
</dbReference>
<dbReference type="InterPro" id="IPR001647">
    <property type="entry name" value="HTH_TetR"/>
</dbReference>
<dbReference type="Pfam" id="PF00440">
    <property type="entry name" value="TetR_N"/>
    <property type="match status" value="1"/>
</dbReference>
<accession>A0A1I3LJT4</accession>
<evidence type="ECO:0000256" key="3">
    <source>
        <dbReference type="ARBA" id="ARBA00023163"/>
    </source>
</evidence>
<keyword evidence="1" id="KW-0805">Transcription regulation</keyword>
<keyword evidence="2 4" id="KW-0238">DNA-binding</keyword>
<evidence type="ECO:0000313" key="7">
    <source>
        <dbReference type="Proteomes" id="UP000199630"/>
    </source>
</evidence>
<dbReference type="PRINTS" id="PR00455">
    <property type="entry name" value="HTHTETR"/>
</dbReference>
<evidence type="ECO:0000259" key="5">
    <source>
        <dbReference type="PROSITE" id="PS50977"/>
    </source>
</evidence>
<evidence type="ECO:0000256" key="4">
    <source>
        <dbReference type="PROSITE-ProRule" id="PRU00335"/>
    </source>
</evidence>
<organism evidence="6 7">
    <name type="scientific">Celeribacter neptunius</name>
    <dbReference type="NCBI Taxonomy" id="588602"/>
    <lineage>
        <taxon>Bacteria</taxon>
        <taxon>Pseudomonadati</taxon>
        <taxon>Pseudomonadota</taxon>
        <taxon>Alphaproteobacteria</taxon>
        <taxon>Rhodobacterales</taxon>
        <taxon>Roseobacteraceae</taxon>
        <taxon>Celeribacter</taxon>
    </lineage>
</organism>
<evidence type="ECO:0000256" key="2">
    <source>
        <dbReference type="ARBA" id="ARBA00023125"/>
    </source>
</evidence>
<dbReference type="InterPro" id="IPR009057">
    <property type="entry name" value="Homeodomain-like_sf"/>
</dbReference>
<dbReference type="PROSITE" id="PS50977">
    <property type="entry name" value="HTH_TETR_2"/>
    <property type="match status" value="1"/>
</dbReference>
<dbReference type="PANTHER" id="PTHR47506">
    <property type="entry name" value="TRANSCRIPTIONAL REGULATORY PROTEIN"/>
    <property type="match status" value="1"/>
</dbReference>
<reference evidence="7" key="1">
    <citation type="submission" date="2016-10" db="EMBL/GenBank/DDBJ databases">
        <authorList>
            <person name="Varghese N."/>
            <person name="Submissions S."/>
        </authorList>
    </citation>
    <scope>NUCLEOTIDE SEQUENCE [LARGE SCALE GENOMIC DNA]</scope>
    <source>
        <strain evidence="7">DSM 26471</strain>
    </source>
</reference>
<gene>
    <name evidence="6" type="ORF">SAMN04487991_1057</name>
</gene>
<evidence type="ECO:0000256" key="1">
    <source>
        <dbReference type="ARBA" id="ARBA00023015"/>
    </source>
</evidence>
<dbReference type="GO" id="GO:0003677">
    <property type="term" value="F:DNA binding"/>
    <property type="evidence" value="ECO:0007669"/>
    <property type="project" value="UniProtKB-UniRule"/>
</dbReference>
<feature type="domain" description="HTH tetR-type" evidence="5">
    <location>
        <begin position="9"/>
        <end position="69"/>
    </location>
</feature>
<feature type="DNA-binding region" description="H-T-H motif" evidence="4">
    <location>
        <begin position="32"/>
        <end position="51"/>
    </location>
</feature>
<dbReference type="SUPFAM" id="SSF48498">
    <property type="entry name" value="Tetracyclin repressor-like, C-terminal domain"/>
    <property type="match status" value="1"/>
</dbReference>
<dbReference type="RefSeq" id="WP_090058508.1">
    <property type="nucleotide sequence ID" value="NZ_FORH01000001.1"/>
</dbReference>
<evidence type="ECO:0000313" key="6">
    <source>
        <dbReference type="EMBL" id="SFI84957.1"/>
    </source>
</evidence>
<keyword evidence="3" id="KW-0804">Transcription</keyword>
<dbReference type="SUPFAM" id="SSF46689">
    <property type="entry name" value="Homeodomain-like"/>
    <property type="match status" value="1"/>
</dbReference>
<dbReference type="OrthoDB" id="9811084at2"/>
<dbReference type="AlphaFoldDB" id="A0A1I3LJT4"/>
<dbReference type="Proteomes" id="UP000199630">
    <property type="component" value="Unassembled WGS sequence"/>
</dbReference>
<name>A0A1I3LJT4_9RHOB</name>